<feature type="region of interest" description="Disordered" evidence="1">
    <location>
        <begin position="348"/>
        <end position="379"/>
    </location>
</feature>
<organism evidence="2 3">
    <name type="scientific">Candidatus Sungbacteria bacterium RIFCSPLOWO2_12_FULL_41_11</name>
    <dbReference type="NCBI Taxonomy" id="1802286"/>
    <lineage>
        <taxon>Bacteria</taxon>
        <taxon>Candidatus Sungiibacteriota</taxon>
    </lineage>
</organism>
<evidence type="ECO:0000256" key="1">
    <source>
        <dbReference type="SAM" id="MobiDB-lite"/>
    </source>
</evidence>
<proteinExistence type="predicted"/>
<accession>A0A1G2LNV5</accession>
<dbReference type="EMBL" id="MHQY01000030">
    <property type="protein sequence ID" value="OHA13310.1"/>
    <property type="molecule type" value="Genomic_DNA"/>
</dbReference>
<feature type="region of interest" description="Disordered" evidence="1">
    <location>
        <begin position="1"/>
        <end position="41"/>
    </location>
</feature>
<comment type="caution">
    <text evidence="2">The sequence shown here is derived from an EMBL/GenBank/DDBJ whole genome shotgun (WGS) entry which is preliminary data.</text>
</comment>
<feature type="compositionally biased region" description="Basic and acidic residues" evidence="1">
    <location>
        <begin position="15"/>
        <end position="38"/>
    </location>
</feature>
<name>A0A1G2LNV5_9BACT</name>
<gene>
    <name evidence="2" type="ORF">A3G49_00675</name>
</gene>
<evidence type="ECO:0000313" key="2">
    <source>
        <dbReference type="EMBL" id="OHA13310.1"/>
    </source>
</evidence>
<protein>
    <submittedName>
        <fullName evidence="2">Uncharacterized protein</fullName>
    </submittedName>
</protein>
<sequence>MREKREWSEATYRSSKSEADKRGSSTFRGEERAQRGEGLDPLVDPAKYGAVREARNLLVPDGEEFVLKFGVAMPVESDLDTTGSMSGNVDIAFRVLPKVQNLLVQGTRAVLRRYHTQIATGVIQDQGDTFPYQRSQFEPDNEVERQMGILVPERGGGDAPEEYQLSLFAAAYLSQTDIRKYGLKGYYFIVGDELGRDRLDRRLLQQVFGASVFEKAFGPNPSQSLPSIAEVAKKALEDWHVFFLQVGANEDTVKWWTKLLGRERVIRLPKTEDLAEVQACVIGLTEGVISIETLSDALSANRASEAERIARAVAGIPVGLQATYPNFTNIPSIGARFRSRNDIWPMDADAKTGKLKSSKKEPKAPKTGDKKKDDADWKL</sequence>
<dbReference type="Proteomes" id="UP000177171">
    <property type="component" value="Unassembled WGS sequence"/>
</dbReference>
<reference evidence="2 3" key="1">
    <citation type="journal article" date="2016" name="Nat. Commun.">
        <title>Thousands of microbial genomes shed light on interconnected biogeochemical processes in an aquifer system.</title>
        <authorList>
            <person name="Anantharaman K."/>
            <person name="Brown C.T."/>
            <person name="Hug L.A."/>
            <person name="Sharon I."/>
            <person name="Castelle C.J."/>
            <person name="Probst A.J."/>
            <person name="Thomas B.C."/>
            <person name="Singh A."/>
            <person name="Wilkins M.J."/>
            <person name="Karaoz U."/>
            <person name="Brodie E.L."/>
            <person name="Williams K.H."/>
            <person name="Hubbard S.S."/>
            <person name="Banfield J.F."/>
        </authorList>
    </citation>
    <scope>NUCLEOTIDE SEQUENCE [LARGE SCALE GENOMIC DNA]</scope>
</reference>
<dbReference type="AlphaFoldDB" id="A0A1G2LNV5"/>
<evidence type="ECO:0000313" key="3">
    <source>
        <dbReference type="Proteomes" id="UP000177171"/>
    </source>
</evidence>